<comment type="caution">
    <text evidence="2">The sequence shown here is derived from an EMBL/GenBank/DDBJ whole genome shotgun (WGS) entry which is preliminary data.</text>
</comment>
<organism evidence="2 3">
    <name type="scientific">Ferroacidibacillus organovorans</name>
    <dbReference type="NCBI Taxonomy" id="1765683"/>
    <lineage>
        <taxon>Bacteria</taxon>
        <taxon>Bacillati</taxon>
        <taxon>Bacillota</taxon>
        <taxon>Bacilli</taxon>
        <taxon>Bacillales</taxon>
        <taxon>Alicyclobacillaceae</taxon>
        <taxon>Ferroacidibacillus</taxon>
    </lineage>
</organism>
<dbReference type="EMBL" id="LPVJ01000022">
    <property type="protein sequence ID" value="KUO96200.1"/>
    <property type="molecule type" value="Genomic_DNA"/>
</dbReference>
<dbReference type="AlphaFoldDB" id="A0A124IW39"/>
<proteinExistence type="predicted"/>
<feature type="compositionally biased region" description="Polar residues" evidence="1">
    <location>
        <begin position="38"/>
        <end position="53"/>
    </location>
</feature>
<sequence length="78" mass="8643">MELIQGGIVYESIATGVFSLSCHDVICMKGIFGKKNTDSQTPAHQTNHQSVGGQSEHEIRALQLQVADLIEENYRLKQ</sequence>
<evidence type="ECO:0000256" key="1">
    <source>
        <dbReference type="SAM" id="MobiDB-lite"/>
    </source>
</evidence>
<gene>
    <name evidence="2" type="ORF">ATW55_14720</name>
</gene>
<protein>
    <submittedName>
        <fullName evidence="2">Uncharacterized protein</fullName>
    </submittedName>
</protein>
<feature type="region of interest" description="Disordered" evidence="1">
    <location>
        <begin position="36"/>
        <end position="56"/>
    </location>
</feature>
<accession>A0A124IW39</accession>
<reference evidence="2 3" key="1">
    <citation type="submission" date="2015-12" db="EMBL/GenBank/DDBJ databases">
        <title>Draft genome sequence of Acidibacillus ferrooxidans ITV001, isolated from a chalcopyrite acid mine drainage site in Brazil.</title>
        <authorList>
            <person name="Dall'Agnol H."/>
            <person name="Nancucheo I."/>
            <person name="Johnson B."/>
            <person name="Oliveira R."/>
            <person name="Leite L."/>
            <person name="Pylro V."/>
            <person name="Nunes G.L."/>
            <person name="Tzotzos G."/>
            <person name="Fernandes G.R."/>
            <person name="Dutra J."/>
            <person name="Orellana S.C."/>
            <person name="Oliveira G."/>
        </authorList>
    </citation>
    <scope>NUCLEOTIDE SEQUENCE [LARGE SCALE GENOMIC DNA]</scope>
    <source>
        <strain evidence="3">ITV01</strain>
    </source>
</reference>
<name>A0A124IW39_9BACL</name>
<evidence type="ECO:0000313" key="3">
    <source>
        <dbReference type="Proteomes" id="UP000053557"/>
    </source>
</evidence>
<dbReference type="Proteomes" id="UP000053557">
    <property type="component" value="Unassembled WGS sequence"/>
</dbReference>
<evidence type="ECO:0000313" key="2">
    <source>
        <dbReference type="EMBL" id="KUO96200.1"/>
    </source>
</evidence>
<keyword evidence="3" id="KW-1185">Reference proteome</keyword>